<dbReference type="InterPro" id="IPR029058">
    <property type="entry name" value="AB_hydrolase_fold"/>
</dbReference>
<protein>
    <recommendedName>
        <fullName evidence="3">Alpha/beta hydrolase</fullName>
    </recommendedName>
</protein>
<evidence type="ECO:0000313" key="1">
    <source>
        <dbReference type="EMBL" id="WBO61860.1"/>
    </source>
</evidence>
<name>A0ABY7NUW4_9ACTN</name>
<accession>A0ABY7NUW4</accession>
<organism evidence="1 2">
    <name type="scientific">Streptomyces camelliae</name>
    <dbReference type="NCBI Taxonomy" id="3004093"/>
    <lineage>
        <taxon>Bacteria</taxon>
        <taxon>Bacillati</taxon>
        <taxon>Actinomycetota</taxon>
        <taxon>Actinomycetes</taxon>
        <taxon>Kitasatosporales</taxon>
        <taxon>Streptomycetaceae</taxon>
        <taxon>Streptomyces</taxon>
    </lineage>
</organism>
<dbReference type="Proteomes" id="UP001212326">
    <property type="component" value="Chromosome"/>
</dbReference>
<evidence type="ECO:0008006" key="3">
    <source>
        <dbReference type="Google" id="ProtNLM"/>
    </source>
</evidence>
<proteinExistence type="predicted"/>
<dbReference type="Gene3D" id="3.40.50.1820">
    <property type="entry name" value="alpha/beta hydrolase"/>
    <property type="match status" value="1"/>
</dbReference>
<evidence type="ECO:0000313" key="2">
    <source>
        <dbReference type="Proteomes" id="UP001212326"/>
    </source>
</evidence>
<keyword evidence="2" id="KW-1185">Reference proteome</keyword>
<dbReference type="RefSeq" id="WP_270079814.1">
    <property type="nucleotide sequence ID" value="NZ_CP115300.1"/>
</dbReference>
<sequence length="92" mass="9823">MTDRRSGRLPAVLYSPGLGEPRTWGTTLAADLADRGCAVAAGIDMDGNLSHIDGWLMPVAQHGLDRPFLLLGKDGETDTGPGWRAFRDYAPG</sequence>
<reference evidence="1 2" key="1">
    <citation type="submission" date="2022-12" db="EMBL/GenBank/DDBJ databases">
        <authorList>
            <person name="Mo P."/>
        </authorList>
    </citation>
    <scope>NUCLEOTIDE SEQUENCE [LARGE SCALE GENOMIC DNA]</scope>
    <source>
        <strain evidence="1 2">HUAS 2-6</strain>
    </source>
</reference>
<dbReference type="EMBL" id="CP115300">
    <property type="protein sequence ID" value="WBO61860.1"/>
    <property type="molecule type" value="Genomic_DNA"/>
</dbReference>
<gene>
    <name evidence="1" type="ORF">O1G22_02885</name>
</gene>